<proteinExistence type="predicted"/>
<dbReference type="AlphaFoldDB" id="A0A8T3YNB6"/>
<gene>
    <name evidence="1" type="ORF">HY544_03320</name>
</gene>
<sequence length="171" mass="18483">MRTMIDRKGSVAVLAAAAAIVLLVFSINAANSVQRGDTTFMRMQAANETALRTENLVRILDRATAEYYYNHNDSACNPIINLDAFRTALGDVNTAFVVKANMEGCTLQIASAAGNPVEVSGNLTCKTLAGEQEFSETRTLNFSKKVENDGGQCIVKDTISRCTEYPAFSCP</sequence>
<dbReference type="EMBL" id="JACQPB010000034">
    <property type="protein sequence ID" value="MBI4210508.1"/>
    <property type="molecule type" value="Genomic_DNA"/>
</dbReference>
<evidence type="ECO:0000313" key="1">
    <source>
        <dbReference type="EMBL" id="MBI4210508.1"/>
    </source>
</evidence>
<reference evidence="1" key="1">
    <citation type="submission" date="2020-07" db="EMBL/GenBank/DDBJ databases">
        <title>Huge and variable diversity of episymbiotic CPR bacteria and DPANN archaea in groundwater ecosystems.</title>
        <authorList>
            <person name="He C.Y."/>
            <person name="Keren R."/>
            <person name="Whittaker M."/>
            <person name="Farag I.F."/>
            <person name="Doudna J."/>
            <person name="Cate J.H.D."/>
            <person name="Banfield J.F."/>
        </authorList>
    </citation>
    <scope>NUCLEOTIDE SEQUENCE</scope>
    <source>
        <strain evidence="1">NC_groundwater_1296_Ag_S-0.2um_52_80</strain>
    </source>
</reference>
<evidence type="ECO:0000313" key="2">
    <source>
        <dbReference type="Proteomes" id="UP000732298"/>
    </source>
</evidence>
<dbReference type="Proteomes" id="UP000732298">
    <property type="component" value="Unassembled WGS sequence"/>
</dbReference>
<organism evidence="1 2">
    <name type="scientific">Candidatus Iainarchaeum sp</name>
    <dbReference type="NCBI Taxonomy" id="3101447"/>
    <lineage>
        <taxon>Archaea</taxon>
        <taxon>Candidatus Iainarchaeota</taxon>
        <taxon>Candidatus Iainarchaeia</taxon>
        <taxon>Candidatus Iainarchaeales</taxon>
        <taxon>Candidatus Iainarchaeaceae</taxon>
        <taxon>Candidatus Iainarchaeum</taxon>
    </lineage>
</organism>
<name>A0A8T3YNB6_9ARCH</name>
<accession>A0A8T3YNB6</accession>
<protein>
    <submittedName>
        <fullName evidence="1">Uncharacterized protein</fullName>
    </submittedName>
</protein>
<comment type="caution">
    <text evidence="1">The sequence shown here is derived from an EMBL/GenBank/DDBJ whole genome shotgun (WGS) entry which is preliminary data.</text>
</comment>